<gene>
    <name evidence="2" type="ORF">SADUNF_Sadunf10G0166100</name>
</gene>
<sequence>MTAAVATLSLPSHSLIFIRSTPFPSSRRSLRLNSPSTPTPTAHSPLRVKASFVESSTFQKMPLHIITDTDFE</sequence>
<comment type="caution">
    <text evidence="2">The sequence shown here is derived from an EMBL/GenBank/DDBJ whole genome shotgun (WGS) entry which is preliminary data.</text>
</comment>
<name>A0A835JUA9_9ROSI</name>
<keyword evidence="3" id="KW-1185">Reference proteome</keyword>
<dbReference type="AlphaFoldDB" id="A0A835JUA9"/>
<proteinExistence type="predicted"/>
<dbReference type="Proteomes" id="UP000657918">
    <property type="component" value="Unassembled WGS sequence"/>
</dbReference>
<feature type="region of interest" description="Disordered" evidence="1">
    <location>
        <begin position="24"/>
        <end position="44"/>
    </location>
</feature>
<evidence type="ECO:0000313" key="3">
    <source>
        <dbReference type="Proteomes" id="UP000657918"/>
    </source>
</evidence>
<evidence type="ECO:0000256" key="1">
    <source>
        <dbReference type="SAM" id="MobiDB-lite"/>
    </source>
</evidence>
<organism evidence="2 3">
    <name type="scientific">Salix dunnii</name>
    <dbReference type="NCBI Taxonomy" id="1413687"/>
    <lineage>
        <taxon>Eukaryota</taxon>
        <taxon>Viridiplantae</taxon>
        <taxon>Streptophyta</taxon>
        <taxon>Embryophyta</taxon>
        <taxon>Tracheophyta</taxon>
        <taxon>Spermatophyta</taxon>
        <taxon>Magnoliopsida</taxon>
        <taxon>eudicotyledons</taxon>
        <taxon>Gunneridae</taxon>
        <taxon>Pentapetalae</taxon>
        <taxon>rosids</taxon>
        <taxon>fabids</taxon>
        <taxon>Malpighiales</taxon>
        <taxon>Salicaceae</taxon>
        <taxon>Saliceae</taxon>
        <taxon>Salix</taxon>
    </lineage>
</organism>
<protein>
    <submittedName>
        <fullName evidence="2">Uncharacterized protein</fullName>
    </submittedName>
</protein>
<reference evidence="2 3" key="1">
    <citation type="submission" date="2020-10" db="EMBL/GenBank/DDBJ databases">
        <title>Plant Genome Project.</title>
        <authorList>
            <person name="Zhang R.-G."/>
        </authorList>
    </citation>
    <scope>NUCLEOTIDE SEQUENCE [LARGE SCALE GENOMIC DNA]</scope>
    <source>
        <strain evidence="2">FAFU-HL-1</strain>
        <tissue evidence="2">Leaf</tissue>
    </source>
</reference>
<dbReference type="EMBL" id="JADGMS010000010">
    <property type="protein sequence ID" value="KAF9674814.1"/>
    <property type="molecule type" value="Genomic_DNA"/>
</dbReference>
<accession>A0A835JUA9</accession>
<evidence type="ECO:0000313" key="2">
    <source>
        <dbReference type="EMBL" id="KAF9674814.1"/>
    </source>
</evidence>